<evidence type="ECO:0000256" key="1">
    <source>
        <dbReference type="ARBA" id="ARBA00022729"/>
    </source>
</evidence>
<dbReference type="PROSITE" id="PS51123">
    <property type="entry name" value="OMPA_2"/>
    <property type="match status" value="1"/>
</dbReference>
<evidence type="ECO:0000313" key="5">
    <source>
        <dbReference type="EMBL" id="NHO66212.1"/>
    </source>
</evidence>
<gene>
    <name evidence="5" type="ORF">G8770_11720</name>
</gene>
<dbReference type="PANTHER" id="PTHR30570:SF1">
    <property type="entry name" value="PHOSPHATE-BINDING PROTEIN PSTS"/>
    <property type="match status" value="1"/>
</dbReference>
<evidence type="ECO:0000256" key="2">
    <source>
        <dbReference type="PROSITE-ProRule" id="PRU00473"/>
    </source>
</evidence>
<reference evidence="5" key="1">
    <citation type="submission" date="2020-03" db="EMBL/GenBank/DDBJ databases">
        <authorList>
            <person name="Guo F."/>
        </authorList>
    </citation>
    <scope>NUCLEOTIDE SEQUENCE</scope>
    <source>
        <strain evidence="5">JCM 30134</strain>
    </source>
</reference>
<organism evidence="5 6">
    <name type="scientific">Pseudomaricurvus hydrocarbonicus</name>
    <dbReference type="NCBI Taxonomy" id="1470433"/>
    <lineage>
        <taxon>Bacteria</taxon>
        <taxon>Pseudomonadati</taxon>
        <taxon>Pseudomonadota</taxon>
        <taxon>Gammaproteobacteria</taxon>
        <taxon>Cellvibrionales</taxon>
        <taxon>Cellvibrionaceae</taxon>
        <taxon>Pseudomaricurvus</taxon>
    </lineage>
</organism>
<dbReference type="GO" id="GO:0016020">
    <property type="term" value="C:membrane"/>
    <property type="evidence" value="ECO:0007669"/>
    <property type="project" value="UniProtKB-UniRule"/>
</dbReference>
<comment type="caution">
    <text evidence="5">The sequence shown here is derived from an EMBL/GenBank/DDBJ whole genome shotgun (WGS) entry which is preliminary data.</text>
</comment>
<name>A0A9E5K0D4_9GAMM</name>
<feature type="chain" id="PRO_5038746807" evidence="3">
    <location>
        <begin position="21"/>
        <end position="442"/>
    </location>
</feature>
<dbReference type="InterPro" id="IPR006665">
    <property type="entry name" value="OmpA-like"/>
</dbReference>
<sequence length="442" mass="47848">MFSAPLVCLGVLLFPPMLSAESFSGDASGRLFHVQGSNTVGASLMKNLLVGYFQAQGVADIDVTPSLVANEYRVGGTINGRFVYVDVAAHGSSTGFQALLAGDADLSMSSRPIKAAEVARMQSYGDMRAFEAEHVIAIDGLAVIVSRANPLTQLSLDQIAAIFSGQVTNWQQVGGEDLPINVFARDDRSGTWDTFKSLVLRKRYTLSAQASRYESNDELSDLVAADPGGIGFVGLASVRHARALRVSDEGTAPLLPHKVSVATEDYVLSRRLFLYTPPTLKTAAIRDFVHFVQTDAGQKQVERTGFVSQSLTAIAAQKVRQGPLDYLQATEGASRLSVNFRFSEGSASLDNKALHDIRRVVDYMQRQENQHKQLTLVGFGDANDSDSRALILSKLRAVAVKTKLHKEGIKSQPVEGFGAYLPVASNSGKGKLKNQRVEIWVK</sequence>
<feature type="domain" description="OmpA-like" evidence="4">
    <location>
        <begin position="329"/>
        <end position="442"/>
    </location>
</feature>
<keyword evidence="2" id="KW-0472">Membrane</keyword>
<dbReference type="InterPro" id="IPR024370">
    <property type="entry name" value="PBP_domain"/>
</dbReference>
<dbReference type="PANTHER" id="PTHR30570">
    <property type="entry name" value="PERIPLASMIC PHOSPHATE BINDING COMPONENT OF PHOSPHATE ABC TRANSPORTER"/>
    <property type="match status" value="1"/>
</dbReference>
<dbReference type="EMBL" id="JAAONZ010000008">
    <property type="protein sequence ID" value="NHO66212.1"/>
    <property type="molecule type" value="Genomic_DNA"/>
</dbReference>
<dbReference type="InterPro" id="IPR050811">
    <property type="entry name" value="Phosphate_ABC_transporter"/>
</dbReference>
<dbReference type="SUPFAM" id="SSF103088">
    <property type="entry name" value="OmpA-like"/>
    <property type="match status" value="1"/>
</dbReference>
<evidence type="ECO:0000259" key="4">
    <source>
        <dbReference type="PROSITE" id="PS51123"/>
    </source>
</evidence>
<dbReference type="Gene3D" id="3.40.190.10">
    <property type="entry name" value="Periplasmic binding protein-like II"/>
    <property type="match status" value="2"/>
</dbReference>
<dbReference type="InterPro" id="IPR036737">
    <property type="entry name" value="OmpA-like_sf"/>
</dbReference>
<dbReference type="Pfam" id="PF12849">
    <property type="entry name" value="PBP_like_2"/>
    <property type="match status" value="1"/>
</dbReference>
<keyword evidence="6" id="KW-1185">Reference proteome</keyword>
<keyword evidence="1 3" id="KW-0732">Signal</keyword>
<dbReference type="Pfam" id="PF00691">
    <property type="entry name" value="OmpA"/>
    <property type="match status" value="1"/>
</dbReference>
<dbReference type="SUPFAM" id="SSF53850">
    <property type="entry name" value="Periplasmic binding protein-like II"/>
    <property type="match status" value="1"/>
</dbReference>
<protein>
    <submittedName>
        <fullName evidence="5">OmpA family protein</fullName>
    </submittedName>
</protein>
<evidence type="ECO:0000313" key="6">
    <source>
        <dbReference type="Proteomes" id="UP000787472"/>
    </source>
</evidence>
<feature type="signal peptide" evidence="3">
    <location>
        <begin position="1"/>
        <end position="20"/>
    </location>
</feature>
<dbReference type="Proteomes" id="UP000787472">
    <property type="component" value="Unassembled WGS sequence"/>
</dbReference>
<dbReference type="CDD" id="cd07185">
    <property type="entry name" value="OmpA_C-like"/>
    <property type="match status" value="1"/>
</dbReference>
<accession>A0A9E5K0D4</accession>
<dbReference type="Gene3D" id="3.30.1330.60">
    <property type="entry name" value="OmpA-like domain"/>
    <property type="match status" value="1"/>
</dbReference>
<dbReference type="AlphaFoldDB" id="A0A9E5K0D4"/>
<dbReference type="CDD" id="cd13653">
    <property type="entry name" value="PBP2_phosphate_like_1"/>
    <property type="match status" value="1"/>
</dbReference>
<proteinExistence type="predicted"/>
<evidence type="ECO:0000256" key="3">
    <source>
        <dbReference type="SAM" id="SignalP"/>
    </source>
</evidence>